<sequence>MFDIFFVDYKPGQTEEMAQALAKNPQVMFDYPMETSLESKSSILNLEKRIEILRKFKLENVEDPGDAGRTWLKFPQPPIEPVAEKASGLGFANIKKDEKWTQPKNAAGCKVNECRAVKRNGILSIH</sequence>
<evidence type="ECO:0000313" key="2">
    <source>
        <dbReference type="Proteomes" id="UP000011778"/>
    </source>
</evidence>
<dbReference type="Proteomes" id="UP000011778">
    <property type="component" value="Unassembled WGS sequence"/>
</dbReference>
<accession>M3IK56</accession>
<organism evidence="1 2">
    <name type="scientific">Leptospira interrogans serovar Copenhageni str. LT2050</name>
    <dbReference type="NCBI Taxonomy" id="1001598"/>
    <lineage>
        <taxon>Bacteria</taxon>
        <taxon>Pseudomonadati</taxon>
        <taxon>Spirochaetota</taxon>
        <taxon>Spirochaetia</taxon>
        <taxon>Leptospirales</taxon>
        <taxon>Leptospiraceae</taxon>
        <taxon>Leptospira</taxon>
    </lineage>
</organism>
<reference evidence="1 2" key="1">
    <citation type="submission" date="2013-02" db="EMBL/GenBank/DDBJ databases">
        <authorList>
            <person name="Harkins D.M."/>
            <person name="Durkin A.S."/>
            <person name="Brinkac L.M."/>
            <person name="Haft D.H."/>
            <person name="Selengut J.D."/>
            <person name="Sanka R."/>
            <person name="DePew J."/>
            <person name="Purushe J."/>
            <person name="Tulsiani S.M."/>
            <person name="Graham G.C."/>
            <person name="Burns M.-A."/>
            <person name="Dohnt M.F."/>
            <person name="Smythe L.D."/>
            <person name="McKay D.B."/>
            <person name="Craig S.B."/>
            <person name="Vinetz J.M."/>
            <person name="Sutton G.G."/>
            <person name="Nierman W.C."/>
            <person name="Fouts D.E."/>
        </authorList>
    </citation>
    <scope>NUCLEOTIDE SEQUENCE [LARGE SCALE GENOMIC DNA]</scope>
    <source>
        <strain evidence="1 2">LT2050</strain>
    </source>
</reference>
<protein>
    <submittedName>
        <fullName evidence="1">Uncharacterized protein</fullName>
    </submittedName>
</protein>
<evidence type="ECO:0000313" key="1">
    <source>
        <dbReference type="EMBL" id="EMG21027.1"/>
    </source>
</evidence>
<name>M3IK56_LEPIT</name>
<comment type="caution">
    <text evidence="1">The sequence shown here is derived from an EMBL/GenBank/DDBJ whole genome shotgun (WGS) entry which is preliminary data.</text>
</comment>
<dbReference type="AlphaFoldDB" id="M3IK56"/>
<dbReference type="EMBL" id="AFMD02000362">
    <property type="protein sequence ID" value="EMG21027.1"/>
    <property type="molecule type" value="Genomic_DNA"/>
</dbReference>
<proteinExistence type="predicted"/>
<gene>
    <name evidence="1" type="ORF">LEP1GSC150_0470</name>
</gene>